<proteinExistence type="inferred from homology"/>
<sequence>MSQPNGTSNGFANDAIVIGPNQVALRFRINQLLNTNNSKELVESLRLVLTDIFADSNSELIDNIKIFVESLANETVSLVISRQLLTDLSDRIQCLSEQFQIELYKHILILLNPRVISFEEQVVFIRQKLASIYEAAKQYKEAAQILIGIPLLTGQKEYSPEYRLETYLKIAKLYLRDGDVLNADNYTNRATLLTQEVTNEPLKVEYKMTYAKVLDHKRKFIEAAQRYNEISYKSSIEENDRMDALNSAILCTILASAGKQRSRMLATLYKDERCQQLLSFSILEKMYLDRIIKAADHKTCSNLIKPHQQAVNADGSTILERAIIEHNLLSASKLYKNISFVELGALLEIESSKAEKIASQMISEDRMVGSIDQISNIIMFEKTVPLVNFDKQIESLCFQVNSIVESIGSNYPTWIEKNIHANM</sequence>
<dbReference type="Gene3D" id="1.10.10.10">
    <property type="entry name" value="Winged helix-like DNA-binding domain superfamily/Winged helix DNA-binding domain"/>
    <property type="match status" value="1"/>
</dbReference>
<keyword evidence="5" id="KW-0963">Cytoplasm</keyword>
<dbReference type="InterPro" id="IPR000717">
    <property type="entry name" value="PCI_dom"/>
</dbReference>
<evidence type="ECO:0000256" key="6">
    <source>
        <dbReference type="ARBA" id="ARBA00022790"/>
    </source>
</evidence>
<dbReference type="PANTHER" id="PTHR10855">
    <property type="entry name" value="26S PROTEASOME NON-ATPASE REGULATORY SUBUNIT 12/COP9 SIGNALOSOME COMPLEX SUBUNIT 4"/>
    <property type="match status" value="1"/>
</dbReference>
<evidence type="ECO:0000256" key="5">
    <source>
        <dbReference type="ARBA" id="ARBA00022490"/>
    </source>
</evidence>
<evidence type="ECO:0000256" key="3">
    <source>
        <dbReference type="ARBA" id="ARBA00010417"/>
    </source>
</evidence>
<dbReference type="Pfam" id="PF18420">
    <property type="entry name" value="CSN4_RPN5_eIF3a"/>
    <property type="match status" value="1"/>
</dbReference>
<dbReference type="Proteomes" id="UP001142055">
    <property type="component" value="Chromosome 3"/>
</dbReference>
<dbReference type="SUPFAM" id="SSF46785">
    <property type="entry name" value="Winged helix' DNA-binding domain"/>
    <property type="match status" value="1"/>
</dbReference>
<dbReference type="OMA" id="KNIMHTV"/>
<evidence type="ECO:0000256" key="2">
    <source>
        <dbReference type="ARBA" id="ARBA00004496"/>
    </source>
</evidence>
<reference evidence="9" key="1">
    <citation type="submission" date="2022-12" db="EMBL/GenBank/DDBJ databases">
        <title>Genome assemblies of Blomia tropicalis.</title>
        <authorList>
            <person name="Cui Y."/>
        </authorList>
    </citation>
    <scope>NUCLEOTIDE SEQUENCE</scope>
    <source>
        <tissue evidence="9">Adult mites</tissue>
    </source>
</reference>
<dbReference type="SUPFAM" id="SSF48452">
    <property type="entry name" value="TPR-like"/>
    <property type="match status" value="1"/>
</dbReference>
<name>A0A9Q0M1S0_BLOTA</name>
<dbReference type="GO" id="GO:0005829">
    <property type="term" value="C:cytosol"/>
    <property type="evidence" value="ECO:0007669"/>
    <property type="project" value="TreeGrafter"/>
</dbReference>
<dbReference type="InterPro" id="IPR036388">
    <property type="entry name" value="WH-like_DNA-bd_sf"/>
</dbReference>
<evidence type="ECO:0000313" key="9">
    <source>
        <dbReference type="EMBL" id="KAJ6217108.1"/>
    </source>
</evidence>
<keyword evidence="10" id="KW-1185">Reference proteome</keyword>
<evidence type="ECO:0000259" key="8">
    <source>
        <dbReference type="PROSITE" id="PS50250"/>
    </source>
</evidence>
<comment type="subcellular location">
    <subcellularLocation>
        <location evidence="2">Cytoplasm</location>
    </subcellularLocation>
    <subcellularLocation>
        <location evidence="1">Nucleus</location>
    </subcellularLocation>
</comment>
<dbReference type="EMBL" id="JAPWDV010000003">
    <property type="protein sequence ID" value="KAJ6217108.1"/>
    <property type="molecule type" value="Genomic_DNA"/>
</dbReference>
<dbReference type="PANTHER" id="PTHR10855:SF2">
    <property type="entry name" value="COP9 SIGNALOSOME COMPLEX SUBUNIT 4"/>
    <property type="match status" value="1"/>
</dbReference>
<dbReference type="SMART" id="SM00088">
    <property type="entry name" value="PINT"/>
    <property type="match status" value="1"/>
</dbReference>
<dbReference type="Pfam" id="PF01399">
    <property type="entry name" value="PCI"/>
    <property type="match status" value="1"/>
</dbReference>
<protein>
    <recommendedName>
        <fullName evidence="4">COP9 signalosome complex subunit 4</fullName>
    </recommendedName>
</protein>
<dbReference type="AlphaFoldDB" id="A0A9Q0M1S0"/>
<comment type="caution">
    <text evidence="9">The sequence shown here is derived from an EMBL/GenBank/DDBJ whole genome shotgun (WGS) entry which is preliminary data.</text>
</comment>
<dbReference type="Pfam" id="PF22241">
    <property type="entry name" value="PSMD12-CSN4_N"/>
    <property type="match status" value="1"/>
</dbReference>
<evidence type="ECO:0000256" key="4">
    <source>
        <dbReference type="ARBA" id="ARBA00014881"/>
    </source>
</evidence>
<dbReference type="PROSITE" id="PS50250">
    <property type="entry name" value="PCI"/>
    <property type="match status" value="1"/>
</dbReference>
<accession>A0A9Q0M1S0</accession>
<organism evidence="9 10">
    <name type="scientific">Blomia tropicalis</name>
    <name type="common">Mite</name>
    <dbReference type="NCBI Taxonomy" id="40697"/>
    <lineage>
        <taxon>Eukaryota</taxon>
        <taxon>Metazoa</taxon>
        <taxon>Ecdysozoa</taxon>
        <taxon>Arthropoda</taxon>
        <taxon>Chelicerata</taxon>
        <taxon>Arachnida</taxon>
        <taxon>Acari</taxon>
        <taxon>Acariformes</taxon>
        <taxon>Sarcoptiformes</taxon>
        <taxon>Astigmata</taxon>
        <taxon>Glycyphagoidea</taxon>
        <taxon>Echimyopodidae</taxon>
        <taxon>Blomia</taxon>
    </lineage>
</organism>
<evidence type="ECO:0000256" key="1">
    <source>
        <dbReference type="ARBA" id="ARBA00004123"/>
    </source>
</evidence>
<evidence type="ECO:0000256" key="7">
    <source>
        <dbReference type="ARBA" id="ARBA00023242"/>
    </source>
</evidence>
<dbReference type="FunFam" id="1.10.10.10:FF:000190">
    <property type="entry name" value="COP9 signalosome complex subunit 4"/>
    <property type="match status" value="1"/>
</dbReference>
<dbReference type="InterPro" id="IPR054559">
    <property type="entry name" value="PSMD12-CSN4-like_N"/>
</dbReference>
<dbReference type="InterPro" id="IPR011990">
    <property type="entry name" value="TPR-like_helical_dom_sf"/>
</dbReference>
<dbReference type="GO" id="GO:0008180">
    <property type="term" value="C:COP9 signalosome"/>
    <property type="evidence" value="ECO:0007669"/>
    <property type="project" value="UniProtKB-KW"/>
</dbReference>
<keyword evidence="6" id="KW-0736">Signalosome</keyword>
<dbReference type="InterPro" id="IPR040134">
    <property type="entry name" value="PSMD12/CSN4"/>
</dbReference>
<comment type="similarity">
    <text evidence="3">Belongs to the CSN4 family.</text>
</comment>
<dbReference type="InterPro" id="IPR041406">
    <property type="entry name" value="CSN4_HTH"/>
</dbReference>
<feature type="domain" description="PCI" evidence="8">
    <location>
        <begin position="216"/>
        <end position="385"/>
    </location>
</feature>
<dbReference type="InterPro" id="IPR036390">
    <property type="entry name" value="WH_DNA-bd_sf"/>
</dbReference>
<keyword evidence="7" id="KW-0539">Nucleus</keyword>
<evidence type="ECO:0000313" key="10">
    <source>
        <dbReference type="Proteomes" id="UP001142055"/>
    </source>
</evidence>
<gene>
    <name evidence="9" type="ORF">RDWZM_008265</name>
</gene>